<evidence type="ECO:0000256" key="2">
    <source>
        <dbReference type="SAM" id="Phobius"/>
    </source>
</evidence>
<sequence length="367" mass="41232">MAQGHRTYGEMEMEMEMEMQTVSTNLGTTGPVGSREDAYNRTDRETNARSREHRSTPPCPHLAIPETPDRGLILLRIRPSRARHRIQIMTVFVFLFGMIGDSYFPIAQSSPMGFAGSGSFRVVMKTNMVYGIRLTTSSDFEIGPPGKQRPPPVSCEYYIFSTTSGFSTPLKLVSSENFKFGIALIYILRGDGLEISRNRVPPAVDDNCNGWLVAPIAGLAIAVCSAVSNIASETLAKSGTFWESQFWLYAWGALLSALSFPATLVISRWSTAQETEALESATATATDLDRPRPPPFGCLHHYDCLYWNYCWGYSEEKGQSHKSRWGHWRYSDFSNFVMLCLFYITSIEHDKFDDRWRTCGRGLSLAL</sequence>
<keyword evidence="2" id="KW-1133">Transmembrane helix</keyword>
<reference evidence="3 4" key="1">
    <citation type="submission" date="2020-03" db="EMBL/GenBank/DDBJ databases">
        <title>Draft Genome Sequence of Cudoniella acicularis.</title>
        <authorList>
            <person name="Buettner E."/>
            <person name="Kellner H."/>
        </authorList>
    </citation>
    <scope>NUCLEOTIDE SEQUENCE [LARGE SCALE GENOMIC DNA]</scope>
    <source>
        <strain evidence="3 4">DSM 108380</strain>
    </source>
</reference>
<dbReference type="EMBL" id="JAAMPI010001610">
    <property type="protein sequence ID" value="KAF4624587.1"/>
    <property type="molecule type" value="Genomic_DNA"/>
</dbReference>
<feature type="region of interest" description="Disordered" evidence="1">
    <location>
        <begin position="25"/>
        <end position="63"/>
    </location>
</feature>
<dbReference type="Proteomes" id="UP000566819">
    <property type="component" value="Unassembled WGS sequence"/>
</dbReference>
<gene>
    <name evidence="3" type="ORF">G7Y89_g13582</name>
</gene>
<protein>
    <submittedName>
        <fullName evidence="3">Uncharacterized protein</fullName>
    </submittedName>
</protein>
<feature type="transmembrane region" description="Helical" evidence="2">
    <location>
        <begin position="246"/>
        <end position="266"/>
    </location>
</feature>
<comment type="caution">
    <text evidence="3">The sequence shown here is derived from an EMBL/GenBank/DDBJ whole genome shotgun (WGS) entry which is preliminary data.</text>
</comment>
<evidence type="ECO:0000256" key="1">
    <source>
        <dbReference type="SAM" id="MobiDB-lite"/>
    </source>
</evidence>
<name>A0A8H4R759_9HELO</name>
<evidence type="ECO:0000313" key="3">
    <source>
        <dbReference type="EMBL" id="KAF4624587.1"/>
    </source>
</evidence>
<evidence type="ECO:0000313" key="4">
    <source>
        <dbReference type="Proteomes" id="UP000566819"/>
    </source>
</evidence>
<keyword evidence="2" id="KW-0812">Transmembrane</keyword>
<organism evidence="3 4">
    <name type="scientific">Cudoniella acicularis</name>
    <dbReference type="NCBI Taxonomy" id="354080"/>
    <lineage>
        <taxon>Eukaryota</taxon>
        <taxon>Fungi</taxon>
        <taxon>Dikarya</taxon>
        <taxon>Ascomycota</taxon>
        <taxon>Pezizomycotina</taxon>
        <taxon>Leotiomycetes</taxon>
        <taxon>Helotiales</taxon>
        <taxon>Tricladiaceae</taxon>
        <taxon>Cudoniella</taxon>
    </lineage>
</organism>
<keyword evidence="4" id="KW-1185">Reference proteome</keyword>
<keyword evidence="2" id="KW-0472">Membrane</keyword>
<feature type="transmembrane region" description="Helical" evidence="2">
    <location>
        <begin position="86"/>
        <end position="106"/>
    </location>
</feature>
<dbReference type="AlphaFoldDB" id="A0A8H4R759"/>
<feature type="compositionally biased region" description="Basic and acidic residues" evidence="1">
    <location>
        <begin position="34"/>
        <end position="55"/>
    </location>
</feature>
<proteinExistence type="predicted"/>
<accession>A0A8H4R759</accession>